<protein>
    <recommendedName>
        <fullName evidence="5">DUF1190 domain-containing protein</fullName>
    </recommendedName>
</protein>
<dbReference type="RefSeq" id="WP_106303274.1">
    <property type="nucleotide sequence ID" value="NZ_PVWO01000090.1"/>
</dbReference>
<gene>
    <name evidence="3" type="ORF">C7B77_09385</name>
</gene>
<dbReference type="InterPro" id="IPR009576">
    <property type="entry name" value="Biofilm_formation_YgiB"/>
</dbReference>
<evidence type="ECO:0000313" key="4">
    <source>
        <dbReference type="Proteomes" id="UP000238937"/>
    </source>
</evidence>
<feature type="compositionally biased region" description="Polar residues" evidence="1">
    <location>
        <begin position="204"/>
        <end position="216"/>
    </location>
</feature>
<keyword evidence="4" id="KW-1185">Reference proteome</keyword>
<dbReference type="Pfam" id="PF06693">
    <property type="entry name" value="DUF1190"/>
    <property type="match status" value="1"/>
</dbReference>
<keyword evidence="2" id="KW-0812">Transmembrane</keyword>
<organism evidence="3 4">
    <name type="scientific">Chamaesiphon polymorphus CCALA 037</name>
    <dbReference type="NCBI Taxonomy" id="2107692"/>
    <lineage>
        <taxon>Bacteria</taxon>
        <taxon>Bacillati</taxon>
        <taxon>Cyanobacteriota</taxon>
        <taxon>Cyanophyceae</taxon>
        <taxon>Gomontiellales</taxon>
        <taxon>Chamaesiphonaceae</taxon>
        <taxon>Chamaesiphon</taxon>
    </lineage>
</organism>
<dbReference type="EMBL" id="PVWO01000090">
    <property type="protein sequence ID" value="PSB57142.1"/>
    <property type="molecule type" value="Genomic_DNA"/>
</dbReference>
<evidence type="ECO:0008006" key="5">
    <source>
        <dbReference type="Google" id="ProtNLM"/>
    </source>
</evidence>
<dbReference type="AlphaFoldDB" id="A0A2T1GHF7"/>
<evidence type="ECO:0000313" key="3">
    <source>
        <dbReference type="EMBL" id="PSB57142.1"/>
    </source>
</evidence>
<feature type="compositionally biased region" description="Low complexity" evidence="1">
    <location>
        <begin position="228"/>
        <end position="247"/>
    </location>
</feature>
<comment type="caution">
    <text evidence="3">The sequence shown here is derived from an EMBL/GenBank/DDBJ whole genome shotgun (WGS) entry which is preliminary data.</text>
</comment>
<dbReference type="Proteomes" id="UP000238937">
    <property type="component" value="Unassembled WGS sequence"/>
</dbReference>
<sequence>MTKPEDESQELKPRIINRDRVFIGLAVAAFLVLPVAIFIANNGDMTEEEANEPIDVVFYQTTAQCEADTKKQQDEYAASLKKYQAGQITQPPTAPQLQTKDCAAQMQAAQEAHNKTAPVYASLADCQAEGVKCETTPAGVPTAGYQPSYGGTYIDPYRSNYTFINVGGSQHRVYETRTVYQSSTPGRIVTPYGREIVQTATGRVTAPRHTSFTAPTRPTGVSGAGTIRGRSSQGFGSSFKSTGRGGK</sequence>
<reference evidence="3 4" key="1">
    <citation type="submission" date="2018-03" db="EMBL/GenBank/DDBJ databases">
        <title>The ancient ancestry and fast evolution of plastids.</title>
        <authorList>
            <person name="Moore K.R."/>
            <person name="Magnabosco C."/>
            <person name="Momper L."/>
            <person name="Gold D.A."/>
            <person name="Bosak T."/>
            <person name="Fournier G.P."/>
        </authorList>
    </citation>
    <scope>NUCLEOTIDE SEQUENCE [LARGE SCALE GENOMIC DNA]</scope>
    <source>
        <strain evidence="3 4">CCALA 037</strain>
    </source>
</reference>
<feature type="region of interest" description="Disordered" evidence="1">
    <location>
        <begin position="204"/>
        <end position="247"/>
    </location>
</feature>
<proteinExistence type="predicted"/>
<keyword evidence="2" id="KW-1133">Transmembrane helix</keyword>
<accession>A0A2T1GHF7</accession>
<evidence type="ECO:0000256" key="1">
    <source>
        <dbReference type="SAM" id="MobiDB-lite"/>
    </source>
</evidence>
<evidence type="ECO:0000256" key="2">
    <source>
        <dbReference type="SAM" id="Phobius"/>
    </source>
</evidence>
<dbReference type="OrthoDB" id="573892at2"/>
<name>A0A2T1GHF7_9CYAN</name>
<keyword evidence="2" id="KW-0472">Membrane</keyword>
<feature type="transmembrane region" description="Helical" evidence="2">
    <location>
        <begin position="21"/>
        <end position="40"/>
    </location>
</feature>